<proteinExistence type="predicted"/>
<dbReference type="InterPro" id="IPR003675">
    <property type="entry name" value="Rce1/LyrA-like_dom"/>
</dbReference>
<keyword evidence="2" id="KW-0472">Membrane</keyword>
<dbReference type="AlphaFoldDB" id="A0A9D1SN35"/>
<keyword evidence="4" id="KW-0482">Metalloprotease</keyword>
<dbReference type="Pfam" id="PF02517">
    <property type="entry name" value="Rce1-like"/>
    <property type="match status" value="1"/>
</dbReference>
<comment type="caution">
    <text evidence="4">The sequence shown here is derived from an EMBL/GenBank/DDBJ whole genome shotgun (WGS) entry which is preliminary data.</text>
</comment>
<evidence type="ECO:0000313" key="5">
    <source>
        <dbReference type="Proteomes" id="UP000824125"/>
    </source>
</evidence>
<evidence type="ECO:0000256" key="2">
    <source>
        <dbReference type="SAM" id="Phobius"/>
    </source>
</evidence>
<dbReference type="GO" id="GO:0080120">
    <property type="term" value="P:CAAX-box protein maturation"/>
    <property type="evidence" value="ECO:0007669"/>
    <property type="project" value="UniProtKB-ARBA"/>
</dbReference>
<dbReference type="GO" id="GO:0004175">
    <property type="term" value="F:endopeptidase activity"/>
    <property type="evidence" value="ECO:0007669"/>
    <property type="project" value="UniProtKB-ARBA"/>
</dbReference>
<feature type="transmembrane region" description="Helical" evidence="2">
    <location>
        <begin position="297"/>
        <end position="318"/>
    </location>
</feature>
<evidence type="ECO:0000259" key="3">
    <source>
        <dbReference type="Pfam" id="PF02517"/>
    </source>
</evidence>
<dbReference type="PANTHER" id="PTHR43592:SF15">
    <property type="entry name" value="CAAX AMINO TERMINAL PROTEASE FAMILY PROTEIN"/>
    <property type="match status" value="1"/>
</dbReference>
<feature type="compositionally biased region" description="Low complexity" evidence="1">
    <location>
        <begin position="13"/>
        <end position="27"/>
    </location>
</feature>
<feature type="transmembrane region" description="Helical" evidence="2">
    <location>
        <begin position="188"/>
        <end position="206"/>
    </location>
</feature>
<reference evidence="4" key="2">
    <citation type="journal article" date="2021" name="PeerJ">
        <title>Extensive microbial diversity within the chicken gut microbiome revealed by metagenomics and culture.</title>
        <authorList>
            <person name="Gilroy R."/>
            <person name="Ravi A."/>
            <person name="Getino M."/>
            <person name="Pursley I."/>
            <person name="Horton D.L."/>
            <person name="Alikhan N.F."/>
            <person name="Baker D."/>
            <person name="Gharbi K."/>
            <person name="Hall N."/>
            <person name="Watson M."/>
            <person name="Adriaenssens E.M."/>
            <person name="Foster-Nyarko E."/>
            <person name="Jarju S."/>
            <person name="Secka A."/>
            <person name="Antonio M."/>
            <person name="Oren A."/>
            <person name="Chaudhuri R.R."/>
            <person name="La Ragione R."/>
            <person name="Hildebrand F."/>
            <person name="Pallen M.J."/>
        </authorList>
    </citation>
    <scope>NUCLEOTIDE SEQUENCE</scope>
    <source>
        <strain evidence="4">CHK176-6737</strain>
    </source>
</reference>
<feature type="transmembrane region" description="Helical" evidence="2">
    <location>
        <begin position="147"/>
        <end position="168"/>
    </location>
</feature>
<name>A0A9D1SN35_9FIRM</name>
<feature type="region of interest" description="Disordered" evidence="1">
    <location>
        <begin position="11"/>
        <end position="32"/>
    </location>
</feature>
<feature type="transmembrane region" description="Helical" evidence="2">
    <location>
        <begin position="99"/>
        <end position="126"/>
    </location>
</feature>
<dbReference type="GO" id="GO:0008237">
    <property type="term" value="F:metallopeptidase activity"/>
    <property type="evidence" value="ECO:0007669"/>
    <property type="project" value="UniProtKB-KW"/>
</dbReference>
<keyword evidence="2" id="KW-0812">Transmembrane</keyword>
<feature type="transmembrane region" description="Helical" evidence="2">
    <location>
        <begin position="339"/>
        <end position="360"/>
    </location>
</feature>
<keyword evidence="4" id="KW-0645">Protease</keyword>
<feature type="domain" description="CAAX prenyl protease 2/Lysostaphin resistance protein A-like" evidence="3">
    <location>
        <begin position="194"/>
        <end position="278"/>
    </location>
</feature>
<accession>A0A9D1SN35</accession>
<feature type="transmembrane region" description="Helical" evidence="2">
    <location>
        <begin position="66"/>
        <end position="87"/>
    </location>
</feature>
<keyword evidence="2" id="KW-1133">Transmembrane helix</keyword>
<reference evidence="4" key="1">
    <citation type="submission" date="2020-10" db="EMBL/GenBank/DDBJ databases">
        <authorList>
            <person name="Gilroy R."/>
        </authorList>
    </citation>
    <scope>NUCLEOTIDE SEQUENCE</scope>
    <source>
        <strain evidence="4">CHK176-6737</strain>
    </source>
</reference>
<protein>
    <submittedName>
        <fullName evidence="4">CPBP family intramembrane metalloprotease</fullName>
    </submittedName>
</protein>
<sequence>MREPYYYDPFANQPTGSSGAPQGSASGQPGGARQYDAATEAFRRDFAQFNHAYDLQKKTLRRQGNIMGLLITAYFLLQNIVVLPILFSGKLADAYNNSAAFSYGFTVIGVSVICVMLPFLLTALILKKRGENPNKIIPDKKIGAKKFWAWSGIGLGLCVLINYLVNFLELLVNTLGYDLTGGESSEPASAVECVLLLVATAIAPAFCEEVAMRCSAMQYLRKNGKVFAVVASSLIFGLLHGNVLQFIFASLVGAVLGYITMKTDSIAPAIFVHFANNFRSVFYDVIVFFANDSAADIAGIVLMAVYLVLAVFGLVVLIRDGSFKREPKDPLPMTTGRRLVTFFCVPGMILPLLCLVYFTVTTIVPIG</sequence>
<gene>
    <name evidence="4" type="ORF">IAD23_03740</name>
</gene>
<dbReference type="EMBL" id="DVNM01000020">
    <property type="protein sequence ID" value="HIU69047.1"/>
    <property type="molecule type" value="Genomic_DNA"/>
</dbReference>
<organism evidence="4 5">
    <name type="scientific">Candidatus Scybalenecus merdavium</name>
    <dbReference type="NCBI Taxonomy" id="2840939"/>
    <lineage>
        <taxon>Bacteria</taxon>
        <taxon>Bacillati</taxon>
        <taxon>Bacillota</taxon>
        <taxon>Clostridia</taxon>
        <taxon>Eubacteriales</taxon>
        <taxon>Oscillospiraceae</taxon>
        <taxon>Oscillospiraceae incertae sedis</taxon>
        <taxon>Candidatus Scybalenecus</taxon>
    </lineage>
</organism>
<keyword evidence="4" id="KW-0378">Hydrolase</keyword>
<dbReference type="PANTHER" id="PTHR43592">
    <property type="entry name" value="CAAX AMINO TERMINAL PROTEASE"/>
    <property type="match status" value="1"/>
</dbReference>
<feature type="transmembrane region" description="Helical" evidence="2">
    <location>
        <begin position="226"/>
        <end position="259"/>
    </location>
</feature>
<dbReference type="Proteomes" id="UP000824125">
    <property type="component" value="Unassembled WGS sequence"/>
</dbReference>
<evidence type="ECO:0000313" key="4">
    <source>
        <dbReference type="EMBL" id="HIU69047.1"/>
    </source>
</evidence>
<evidence type="ECO:0000256" key="1">
    <source>
        <dbReference type="SAM" id="MobiDB-lite"/>
    </source>
</evidence>